<sequence>MPNQATGGQPVANLIPLASIQSAVSLAQEGPVKNGDTFPHLLENKDSVTGLREVNLDAPCIPAPGTEYLEYAVGVDMSKFSNTGTGIKDEDFNKCRVVITKPDPVTGATTFCGVMTHGPASTAGGFDSTLCAEV</sequence>
<proteinExistence type="predicted"/>
<keyword evidence="4" id="KW-1185">Reference proteome</keyword>
<accession>A0AAD7BR62</accession>
<evidence type="ECO:0000256" key="1">
    <source>
        <dbReference type="ARBA" id="ARBA00022722"/>
    </source>
</evidence>
<dbReference type="GO" id="GO:0003723">
    <property type="term" value="F:RNA binding"/>
    <property type="evidence" value="ECO:0007669"/>
    <property type="project" value="InterPro"/>
</dbReference>
<dbReference type="Proteomes" id="UP001221757">
    <property type="component" value="Unassembled WGS sequence"/>
</dbReference>
<protein>
    <submittedName>
        <fullName evidence="3">Uncharacterized protein</fullName>
    </submittedName>
</protein>
<dbReference type="GO" id="GO:0004540">
    <property type="term" value="F:RNA nuclease activity"/>
    <property type="evidence" value="ECO:0007669"/>
    <property type="project" value="InterPro"/>
</dbReference>
<evidence type="ECO:0000313" key="4">
    <source>
        <dbReference type="Proteomes" id="UP001221757"/>
    </source>
</evidence>
<keyword evidence="1" id="KW-0540">Nuclease</keyword>
<evidence type="ECO:0000256" key="2">
    <source>
        <dbReference type="ARBA" id="ARBA00022801"/>
    </source>
</evidence>
<comment type="caution">
    <text evidence="3">The sequence shown here is derived from an EMBL/GenBank/DDBJ whole genome shotgun (WGS) entry which is preliminary data.</text>
</comment>
<dbReference type="InterPro" id="IPR016191">
    <property type="entry name" value="Ribonuclease/ribotoxin"/>
</dbReference>
<dbReference type="SUPFAM" id="SSF53933">
    <property type="entry name" value="Microbial ribonucleases"/>
    <property type="match status" value="1"/>
</dbReference>
<dbReference type="Gene3D" id="3.10.450.30">
    <property type="entry name" value="Microbial ribonucleases"/>
    <property type="match status" value="1"/>
</dbReference>
<dbReference type="GO" id="GO:0016787">
    <property type="term" value="F:hydrolase activity"/>
    <property type="evidence" value="ECO:0007669"/>
    <property type="project" value="UniProtKB-KW"/>
</dbReference>
<dbReference type="EMBL" id="JARKIE010000554">
    <property type="protein sequence ID" value="KAJ7628113.1"/>
    <property type="molecule type" value="Genomic_DNA"/>
</dbReference>
<evidence type="ECO:0000313" key="3">
    <source>
        <dbReference type="EMBL" id="KAJ7628113.1"/>
    </source>
</evidence>
<organism evidence="3 4">
    <name type="scientific">Mycena rosella</name>
    <name type="common">Pink bonnet</name>
    <name type="synonym">Agaricus rosellus</name>
    <dbReference type="NCBI Taxonomy" id="1033263"/>
    <lineage>
        <taxon>Eukaryota</taxon>
        <taxon>Fungi</taxon>
        <taxon>Dikarya</taxon>
        <taxon>Basidiomycota</taxon>
        <taxon>Agaricomycotina</taxon>
        <taxon>Agaricomycetes</taxon>
        <taxon>Agaricomycetidae</taxon>
        <taxon>Agaricales</taxon>
        <taxon>Marasmiineae</taxon>
        <taxon>Mycenaceae</taxon>
        <taxon>Mycena</taxon>
    </lineage>
</organism>
<name>A0AAD7BR62_MYCRO</name>
<dbReference type="AlphaFoldDB" id="A0AAD7BR62"/>
<gene>
    <name evidence="3" type="ORF">B0H17DRAFT_1218335</name>
</gene>
<reference evidence="3" key="1">
    <citation type="submission" date="2023-03" db="EMBL/GenBank/DDBJ databases">
        <title>Massive genome expansion in bonnet fungi (Mycena s.s.) driven by repeated elements and novel gene families across ecological guilds.</title>
        <authorList>
            <consortium name="Lawrence Berkeley National Laboratory"/>
            <person name="Harder C.B."/>
            <person name="Miyauchi S."/>
            <person name="Viragh M."/>
            <person name="Kuo A."/>
            <person name="Thoen E."/>
            <person name="Andreopoulos B."/>
            <person name="Lu D."/>
            <person name="Skrede I."/>
            <person name="Drula E."/>
            <person name="Henrissat B."/>
            <person name="Morin E."/>
            <person name="Kohler A."/>
            <person name="Barry K."/>
            <person name="LaButti K."/>
            <person name="Morin E."/>
            <person name="Salamov A."/>
            <person name="Lipzen A."/>
            <person name="Mereny Z."/>
            <person name="Hegedus B."/>
            <person name="Baldrian P."/>
            <person name="Stursova M."/>
            <person name="Weitz H."/>
            <person name="Taylor A."/>
            <person name="Grigoriev I.V."/>
            <person name="Nagy L.G."/>
            <person name="Martin F."/>
            <person name="Kauserud H."/>
        </authorList>
    </citation>
    <scope>NUCLEOTIDE SEQUENCE</scope>
    <source>
        <strain evidence="3">CBHHK067</strain>
    </source>
</reference>
<keyword evidence="2" id="KW-0378">Hydrolase</keyword>